<evidence type="ECO:0000256" key="4">
    <source>
        <dbReference type="ARBA" id="ARBA00023136"/>
    </source>
</evidence>
<accession>A0A9P4V4Y4</accession>
<keyword evidence="7" id="KW-1185">Reference proteome</keyword>
<feature type="transmembrane region" description="Helical" evidence="5">
    <location>
        <begin position="269"/>
        <end position="291"/>
    </location>
</feature>
<keyword evidence="3 5" id="KW-1133">Transmembrane helix</keyword>
<comment type="caution">
    <text evidence="6">The sequence shown here is derived from an EMBL/GenBank/DDBJ whole genome shotgun (WGS) entry which is preliminary data.</text>
</comment>
<dbReference type="Pfam" id="PF01544">
    <property type="entry name" value="CorA"/>
    <property type="match status" value="1"/>
</dbReference>
<dbReference type="SUPFAM" id="SSF144083">
    <property type="entry name" value="Magnesium transport protein CorA, transmembrane region"/>
    <property type="match status" value="1"/>
</dbReference>
<evidence type="ECO:0000256" key="5">
    <source>
        <dbReference type="SAM" id="Phobius"/>
    </source>
</evidence>
<dbReference type="GO" id="GO:0016020">
    <property type="term" value="C:membrane"/>
    <property type="evidence" value="ECO:0007669"/>
    <property type="project" value="UniProtKB-SubCell"/>
</dbReference>
<proteinExistence type="predicted"/>
<dbReference type="AlphaFoldDB" id="A0A9P4V4Y4"/>
<organism evidence="6 7">
    <name type="scientific">Polyplosphaeria fusca</name>
    <dbReference type="NCBI Taxonomy" id="682080"/>
    <lineage>
        <taxon>Eukaryota</taxon>
        <taxon>Fungi</taxon>
        <taxon>Dikarya</taxon>
        <taxon>Ascomycota</taxon>
        <taxon>Pezizomycotina</taxon>
        <taxon>Dothideomycetes</taxon>
        <taxon>Pleosporomycetidae</taxon>
        <taxon>Pleosporales</taxon>
        <taxon>Tetraplosphaeriaceae</taxon>
        <taxon>Polyplosphaeria</taxon>
    </lineage>
</organism>
<dbReference type="EMBL" id="ML996102">
    <property type="protein sequence ID" value="KAF2740052.1"/>
    <property type="molecule type" value="Genomic_DNA"/>
</dbReference>
<evidence type="ECO:0000256" key="3">
    <source>
        <dbReference type="ARBA" id="ARBA00022989"/>
    </source>
</evidence>
<sequence length="317" mass="36226">MLCHFGFDWLAICTRRIPNDEESTELKELDTGHGKNKWIVRRRLCTAAAIKLNSTSALSRSCPSGWESGNVLLHRRTLVLFNQLHSKGDGLDFKAWLSSPTLWTVSKLSNVTEDTQSTAIIFIYRLLNQIWGRVISEWKHIVDQCFEHIRTSEIKALDKGINVNGLEELAQKTWRDSLDWATLTQLLSAQKRTVSRAQEYLTRLAREVKVDSAVEDARLTQIVNDLSEVEKIISEDFPQREQRISDLVYNIIGVRNAQAAEEYNSQIGAVTWITFIFFPLIAVAGMFGMNVDVLADNPSIKWIWIKKVILPGRRAKR</sequence>
<gene>
    <name evidence="6" type="ORF">EJ04DRAFT_264762</name>
</gene>
<dbReference type="Gene3D" id="1.20.58.340">
    <property type="entry name" value="Magnesium transport protein CorA, transmembrane region"/>
    <property type="match status" value="1"/>
</dbReference>
<dbReference type="GO" id="GO:0046873">
    <property type="term" value="F:metal ion transmembrane transporter activity"/>
    <property type="evidence" value="ECO:0007669"/>
    <property type="project" value="InterPro"/>
</dbReference>
<protein>
    <submittedName>
        <fullName evidence="6">Uncharacterized protein</fullName>
    </submittedName>
</protein>
<evidence type="ECO:0000313" key="7">
    <source>
        <dbReference type="Proteomes" id="UP000799444"/>
    </source>
</evidence>
<dbReference type="OrthoDB" id="195446at2759"/>
<name>A0A9P4V4Y4_9PLEO</name>
<reference evidence="6" key="1">
    <citation type="journal article" date="2020" name="Stud. Mycol.">
        <title>101 Dothideomycetes genomes: a test case for predicting lifestyles and emergence of pathogens.</title>
        <authorList>
            <person name="Haridas S."/>
            <person name="Albert R."/>
            <person name="Binder M."/>
            <person name="Bloem J."/>
            <person name="Labutti K."/>
            <person name="Salamov A."/>
            <person name="Andreopoulos B."/>
            <person name="Baker S."/>
            <person name="Barry K."/>
            <person name="Bills G."/>
            <person name="Bluhm B."/>
            <person name="Cannon C."/>
            <person name="Castanera R."/>
            <person name="Culley D."/>
            <person name="Daum C."/>
            <person name="Ezra D."/>
            <person name="Gonzalez J."/>
            <person name="Henrissat B."/>
            <person name="Kuo A."/>
            <person name="Liang C."/>
            <person name="Lipzen A."/>
            <person name="Lutzoni F."/>
            <person name="Magnuson J."/>
            <person name="Mondo S."/>
            <person name="Nolan M."/>
            <person name="Ohm R."/>
            <person name="Pangilinan J."/>
            <person name="Park H.-J."/>
            <person name="Ramirez L."/>
            <person name="Alfaro M."/>
            <person name="Sun H."/>
            <person name="Tritt A."/>
            <person name="Yoshinaga Y."/>
            <person name="Zwiers L.-H."/>
            <person name="Turgeon B."/>
            <person name="Goodwin S."/>
            <person name="Spatafora J."/>
            <person name="Crous P."/>
            <person name="Grigoriev I."/>
        </authorList>
    </citation>
    <scope>NUCLEOTIDE SEQUENCE</scope>
    <source>
        <strain evidence="6">CBS 125425</strain>
    </source>
</reference>
<keyword evidence="4 5" id="KW-0472">Membrane</keyword>
<keyword evidence="2 5" id="KW-0812">Transmembrane</keyword>
<evidence type="ECO:0000256" key="2">
    <source>
        <dbReference type="ARBA" id="ARBA00022692"/>
    </source>
</evidence>
<evidence type="ECO:0000256" key="1">
    <source>
        <dbReference type="ARBA" id="ARBA00004141"/>
    </source>
</evidence>
<evidence type="ECO:0000313" key="6">
    <source>
        <dbReference type="EMBL" id="KAF2740052.1"/>
    </source>
</evidence>
<dbReference type="InterPro" id="IPR002523">
    <property type="entry name" value="MgTranspt_CorA/ZnTranspt_ZntB"/>
</dbReference>
<dbReference type="Proteomes" id="UP000799444">
    <property type="component" value="Unassembled WGS sequence"/>
</dbReference>
<comment type="subcellular location">
    <subcellularLocation>
        <location evidence="1">Membrane</location>
        <topology evidence="1">Multi-pass membrane protein</topology>
    </subcellularLocation>
</comment>
<dbReference type="InterPro" id="IPR045863">
    <property type="entry name" value="CorA_TM1_TM2"/>
</dbReference>